<sequence>MENTNGFQNMVGKRTEIPTQFSSLDETLSEEHYRLELQKVDGRTTEMVFRSREKDPKYRLNSLTRHETLSEEHYRLELQQKVDGRNTPNGFQRSMVAGKGLKYRLNSLH</sequence>
<reference evidence="1 2" key="1">
    <citation type="journal article" date="2019" name="Sci. Rep.">
        <title>Orb-weaving spider Araneus ventricosus genome elucidates the spidroin gene catalogue.</title>
        <authorList>
            <person name="Kono N."/>
            <person name="Nakamura H."/>
            <person name="Ohtoshi R."/>
            <person name="Moran D.A.P."/>
            <person name="Shinohara A."/>
            <person name="Yoshida Y."/>
            <person name="Fujiwara M."/>
            <person name="Mori M."/>
            <person name="Tomita M."/>
            <person name="Arakawa K."/>
        </authorList>
    </citation>
    <scope>NUCLEOTIDE SEQUENCE [LARGE SCALE GENOMIC DNA]</scope>
</reference>
<evidence type="ECO:0000313" key="1">
    <source>
        <dbReference type="EMBL" id="GBM87406.1"/>
    </source>
</evidence>
<proteinExistence type="predicted"/>
<accession>A0A4Y2JDZ2</accession>
<evidence type="ECO:0000313" key="2">
    <source>
        <dbReference type="Proteomes" id="UP000499080"/>
    </source>
</evidence>
<name>A0A4Y2JDZ2_ARAVE</name>
<dbReference type="AlphaFoldDB" id="A0A4Y2JDZ2"/>
<protein>
    <submittedName>
        <fullName evidence="1">Uncharacterized protein</fullName>
    </submittedName>
</protein>
<comment type="caution">
    <text evidence="1">The sequence shown here is derived from an EMBL/GenBank/DDBJ whole genome shotgun (WGS) entry which is preliminary data.</text>
</comment>
<dbReference type="EMBL" id="BGPR01003379">
    <property type="protein sequence ID" value="GBM87406.1"/>
    <property type="molecule type" value="Genomic_DNA"/>
</dbReference>
<gene>
    <name evidence="1" type="ORF">AVEN_134819_1</name>
</gene>
<keyword evidence="2" id="KW-1185">Reference proteome</keyword>
<organism evidence="1 2">
    <name type="scientific">Araneus ventricosus</name>
    <name type="common">Orbweaver spider</name>
    <name type="synonym">Epeira ventricosa</name>
    <dbReference type="NCBI Taxonomy" id="182803"/>
    <lineage>
        <taxon>Eukaryota</taxon>
        <taxon>Metazoa</taxon>
        <taxon>Ecdysozoa</taxon>
        <taxon>Arthropoda</taxon>
        <taxon>Chelicerata</taxon>
        <taxon>Arachnida</taxon>
        <taxon>Araneae</taxon>
        <taxon>Araneomorphae</taxon>
        <taxon>Entelegynae</taxon>
        <taxon>Araneoidea</taxon>
        <taxon>Araneidae</taxon>
        <taxon>Araneus</taxon>
    </lineage>
</organism>
<dbReference type="Proteomes" id="UP000499080">
    <property type="component" value="Unassembled WGS sequence"/>
</dbReference>